<sequence>MVDSYEVVDLADWTRGESEPGGDEAKRWFIAPETSPHAGHWLFKPRRIKTLELSKERQHRGDKPDVLVRGEDWAEKISYEVAQLLSVPAAETELATVVQLRTHERVYGSMSRDMRPRAWAWTPGAALLAERDDEFDAKSCRGHTISAIREALEGLQGPEGTSYADWPAFDVFAGYLLLDAWIANTDRHAHNWGVLQNSRTGDVCLGPSFDHGSALASGDEDRVRAQRIEQKTVVQWCEHGRTKRFNAGEAISLIDVAAEALSVCGGAARQHWTAQITNVDLDLCFDIVAATPNLSDPTRSFVRTALATNRKRIRDALR</sequence>
<dbReference type="Proteomes" id="UP000034150">
    <property type="component" value="Unassembled WGS sequence"/>
</dbReference>
<reference evidence="1 3" key="1">
    <citation type="submission" date="2015-04" db="EMBL/GenBank/DDBJ databases">
        <title>Genome sequence of Mycobacterium obuense UC1.</title>
        <authorList>
            <person name="Greninger A.L."/>
            <person name="Cunningham G."/>
            <person name="Chiu C.Y."/>
            <person name="Miller S."/>
        </authorList>
    </citation>
    <scope>NUCLEOTIDE SEQUENCE [LARGE SCALE GENOMIC DNA]</scope>
    <source>
        <strain evidence="1 3">UC1</strain>
    </source>
</reference>
<evidence type="ECO:0000313" key="2">
    <source>
        <dbReference type="EMBL" id="TDL02885.1"/>
    </source>
</evidence>
<comment type="caution">
    <text evidence="1">The sequence shown here is derived from an EMBL/GenBank/DDBJ whole genome shotgun (WGS) entry which is preliminary data.</text>
</comment>
<protein>
    <recommendedName>
        <fullName evidence="5">HipA-like C-terminal domain-containing protein</fullName>
    </recommendedName>
</protein>
<name>A0A0M2JWN9_9MYCO</name>
<evidence type="ECO:0000313" key="3">
    <source>
        <dbReference type="Proteomes" id="UP000034150"/>
    </source>
</evidence>
<dbReference type="EMBL" id="SDLP01000016">
    <property type="protein sequence ID" value="TDL02885.1"/>
    <property type="molecule type" value="Genomic_DNA"/>
</dbReference>
<keyword evidence="3" id="KW-1185">Reference proteome</keyword>
<dbReference type="Gene3D" id="1.10.1070.20">
    <property type="match status" value="1"/>
</dbReference>
<dbReference type="RefSeq" id="WP_011893739.1">
    <property type="nucleotide sequence ID" value="NZ_CALTXN010000059.1"/>
</dbReference>
<dbReference type="Proteomes" id="UP000294952">
    <property type="component" value="Unassembled WGS sequence"/>
</dbReference>
<proteinExistence type="predicted"/>
<reference evidence="2 4" key="2">
    <citation type="submission" date="2019-01" db="EMBL/GenBank/DDBJ databases">
        <title>High-quality-draft genome sequences of five non-tuberculosis mycobacteriaceae isolated from a nosocomial environment.</title>
        <authorList>
            <person name="Tiago I."/>
            <person name="Alarico S."/>
            <person name="Pereira S.G."/>
            <person name="Coelho C."/>
            <person name="Maranha A."/>
            <person name="Empadinhas N."/>
        </authorList>
    </citation>
    <scope>NUCLEOTIDE SEQUENCE [LARGE SCALE GENOMIC DNA]</scope>
    <source>
        <strain evidence="2 4">22DIII</strain>
    </source>
</reference>
<gene>
    <name evidence="2" type="ORF">EUA04_26730</name>
    <name evidence="1" type="ORF">WN67_24705</name>
</gene>
<accession>A0A0M2JWN9</accession>
<dbReference type="PATRIC" id="fig|1807.13.peg.5524"/>
<dbReference type="OrthoDB" id="9812605at2"/>
<organism evidence="1 3">
    <name type="scientific">Mycolicibacterium obuense</name>
    <dbReference type="NCBI Taxonomy" id="1807"/>
    <lineage>
        <taxon>Bacteria</taxon>
        <taxon>Bacillati</taxon>
        <taxon>Actinomycetota</taxon>
        <taxon>Actinomycetes</taxon>
        <taxon>Mycobacteriales</taxon>
        <taxon>Mycobacteriaceae</taxon>
        <taxon>Mycolicibacterium</taxon>
    </lineage>
</organism>
<dbReference type="AlphaFoldDB" id="A0A0M2JWN9"/>
<evidence type="ECO:0000313" key="4">
    <source>
        <dbReference type="Proteomes" id="UP000294952"/>
    </source>
</evidence>
<evidence type="ECO:0008006" key="5">
    <source>
        <dbReference type="Google" id="ProtNLM"/>
    </source>
</evidence>
<evidence type="ECO:0000313" key="1">
    <source>
        <dbReference type="EMBL" id="KKE99304.1"/>
    </source>
</evidence>
<dbReference type="EMBL" id="LAUZ02000108">
    <property type="protein sequence ID" value="KKE99304.1"/>
    <property type="molecule type" value="Genomic_DNA"/>
</dbReference>